<dbReference type="AlphaFoldDB" id="A0ABD1EXR1"/>
<sequence length="90" mass="9874">MDSSRTHHIKEAQSTLATIQNISQLLNTGLSPEALTICVRLCEVGVNPEVLASLVRELQEEVREYQSLKTENKTTTTGSKSAPQSSHNSH</sequence>
<proteinExistence type="inferred from homology"/>
<reference evidence="6 7" key="1">
    <citation type="submission" date="2024-05" db="EMBL/GenBank/DDBJ databases">
        <title>Genetic variation in Jamaican populations of the coffee berry borer (Hypothenemus hampei).</title>
        <authorList>
            <person name="Errbii M."/>
            <person name="Myrie A."/>
        </authorList>
    </citation>
    <scope>NUCLEOTIDE SEQUENCE [LARGE SCALE GENOMIC DNA]</scope>
    <source>
        <strain evidence="6">JA-Hopewell-2020-01-JO</strain>
        <tissue evidence="6">Whole body</tissue>
    </source>
</reference>
<feature type="compositionally biased region" description="Polar residues" evidence="5">
    <location>
        <begin position="73"/>
        <end position="90"/>
    </location>
</feature>
<dbReference type="PANTHER" id="PTHR28520:SF2">
    <property type="entry name" value="MITOTIC-SPINDLE ORGANIZING PROTEIN 1"/>
    <property type="match status" value="1"/>
</dbReference>
<evidence type="ECO:0000256" key="4">
    <source>
        <dbReference type="ARBA" id="ARBA00023212"/>
    </source>
</evidence>
<gene>
    <name evidence="6" type="ORF">ABEB36_005298</name>
</gene>
<evidence type="ECO:0008006" key="8">
    <source>
        <dbReference type="Google" id="ProtNLM"/>
    </source>
</evidence>
<organism evidence="6 7">
    <name type="scientific">Hypothenemus hampei</name>
    <name type="common">Coffee berry borer</name>
    <dbReference type="NCBI Taxonomy" id="57062"/>
    <lineage>
        <taxon>Eukaryota</taxon>
        <taxon>Metazoa</taxon>
        <taxon>Ecdysozoa</taxon>
        <taxon>Arthropoda</taxon>
        <taxon>Hexapoda</taxon>
        <taxon>Insecta</taxon>
        <taxon>Pterygota</taxon>
        <taxon>Neoptera</taxon>
        <taxon>Endopterygota</taxon>
        <taxon>Coleoptera</taxon>
        <taxon>Polyphaga</taxon>
        <taxon>Cucujiformia</taxon>
        <taxon>Curculionidae</taxon>
        <taxon>Scolytinae</taxon>
        <taxon>Hypothenemus</taxon>
    </lineage>
</organism>
<protein>
    <recommendedName>
        <fullName evidence="8">Mitotic-spindle organizing protein 1</fullName>
    </recommendedName>
</protein>
<keyword evidence="3" id="KW-0963">Cytoplasm</keyword>
<evidence type="ECO:0000256" key="5">
    <source>
        <dbReference type="SAM" id="MobiDB-lite"/>
    </source>
</evidence>
<dbReference type="Pfam" id="PF12554">
    <property type="entry name" value="MOZART1"/>
    <property type="match status" value="1"/>
</dbReference>
<keyword evidence="7" id="KW-1185">Reference proteome</keyword>
<feature type="region of interest" description="Disordered" evidence="5">
    <location>
        <begin position="65"/>
        <end position="90"/>
    </location>
</feature>
<comment type="caution">
    <text evidence="6">The sequence shown here is derived from an EMBL/GenBank/DDBJ whole genome shotgun (WGS) entry which is preliminary data.</text>
</comment>
<name>A0ABD1EXR1_HYPHA</name>
<dbReference type="Proteomes" id="UP001566132">
    <property type="component" value="Unassembled WGS sequence"/>
</dbReference>
<evidence type="ECO:0000256" key="2">
    <source>
        <dbReference type="ARBA" id="ARBA00011015"/>
    </source>
</evidence>
<accession>A0ABD1EXR1</accession>
<dbReference type="EMBL" id="JBDJPC010000004">
    <property type="protein sequence ID" value="KAL1505826.1"/>
    <property type="molecule type" value="Genomic_DNA"/>
</dbReference>
<comment type="subcellular location">
    <subcellularLocation>
        <location evidence="1">Cytoplasm</location>
        <location evidence="1">Cytoskeleton</location>
        <location evidence="1">Microtubule organizing center</location>
    </subcellularLocation>
</comment>
<evidence type="ECO:0000313" key="6">
    <source>
        <dbReference type="EMBL" id="KAL1505826.1"/>
    </source>
</evidence>
<evidence type="ECO:0000313" key="7">
    <source>
        <dbReference type="Proteomes" id="UP001566132"/>
    </source>
</evidence>
<keyword evidence="4" id="KW-0206">Cytoskeleton</keyword>
<dbReference type="GO" id="GO:0005815">
    <property type="term" value="C:microtubule organizing center"/>
    <property type="evidence" value="ECO:0007669"/>
    <property type="project" value="UniProtKB-SubCell"/>
</dbReference>
<evidence type="ECO:0000256" key="3">
    <source>
        <dbReference type="ARBA" id="ARBA00022490"/>
    </source>
</evidence>
<dbReference type="PANTHER" id="PTHR28520">
    <property type="entry name" value="MITOTIC-SPINDLE ORGANIZING PROTEIN 1"/>
    <property type="match status" value="1"/>
</dbReference>
<dbReference type="InterPro" id="IPR022214">
    <property type="entry name" value="MZT1"/>
</dbReference>
<comment type="similarity">
    <text evidence="2">Belongs to the MOZART1 family.</text>
</comment>
<evidence type="ECO:0000256" key="1">
    <source>
        <dbReference type="ARBA" id="ARBA00004267"/>
    </source>
</evidence>